<dbReference type="GeneID" id="20091394"/>
<sequence length="357" mass="41043">MPSSMTTKRLTDAQRTDIYIRMSLIKADGRIKHGELKKANSGRPRKLNMAVLEARIKGAPAFQHSTLRSLAKATGIPLTSLWRLLQTRVMKRCTSRLKPMLTGKHKNDRMMFVKSHLRTTTSGKQVWHDMLDTVHIDEKWFYVSKLNRRYYLWSDEDVKFLTAVALPRLDGRDKRMWDGKVGMWPFIKTRPALRNSKNRKRGDDVTEPFIVTRDVYRSFLVDKSLQHQMATYTLEDLVAAVLKSFDELQASVLDKTFMRLQKVMESIFKMGGDNSFKLPHQKKNALLKKGPLPPQLECDDDLSAALDAMGERIDFERRDDILSNLFDNGCQFQDEADLSNVDSICSQLVGVELVSDE</sequence>
<evidence type="ECO:0000313" key="1">
    <source>
        <dbReference type="EMBL" id="ETV91022.1"/>
    </source>
</evidence>
<evidence type="ECO:0008006" key="2">
    <source>
        <dbReference type="Google" id="ProtNLM"/>
    </source>
</evidence>
<dbReference type="PANTHER" id="PTHR47169:SF2">
    <property type="entry name" value="OS01G0541250 PROTEIN"/>
    <property type="match status" value="1"/>
</dbReference>
<gene>
    <name evidence="1" type="ORF">H310_14344</name>
</gene>
<dbReference type="AlphaFoldDB" id="A0A024TCG5"/>
<organism evidence="1">
    <name type="scientific">Aphanomyces invadans</name>
    <dbReference type="NCBI Taxonomy" id="157072"/>
    <lineage>
        <taxon>Eukaryota</taxon>
        <taxon>Sar</taxon>
        <taxon>Stramenopiles</taxon>
        <taxon>Oomycota</taxon>
        <taxon>Saprolegniomycetes</taxon>
        <taxon>Saprolegniales</taxon>
        <taxon>Verrucalvaceae</taxon>
        <taxon>Aphanomyces</taxon>
    </lineage>
</organism>
<proteinExistence type="predicted"/>
<name>A0A024TCG5_9STRA</name>
<dbReference type="EMBL" id="KI914017">
    <property type="protein sequence ID" value="ETV91022.1"/>
    <property type="molecule type" value="Genomic_DNA"/>
</dbReference>
<dbReference type="Gene3D" id="3.30.420.10">
    <property type="entry name" value="Ribonuclease H-like superfamily/Ribonuclease H"/>
    <property type="match status" value="1"/>
</dbReference>
<dbReference type="GO" id="GO:0003676">
    <property type="term" value="F:nucleic acid binding"/>
    <property type="evidence" value="ECO:0007669"/>
    <property type="project" value="InterPro"/>
</dbReference>
<dbReference type="VEuPathDB" id="FungiDB:H310_14344"/>
<reference evidence="1" key="1">
    <citation type="submission" date="2013-12" db="EMBL/GenBank/DDBJ databases">
        <title>The Genome Sequence of Aphanomyces invadans NJM9701.</title>
        <authorList>
            <consortium name="The Broad Institute Genomics Platform"/>
            <person name="Russ C."/>
            <person name="Tyler B."/>
            <person name="van West P."/>
            <person name="Dieguez-Uribeondo J."/>
            <person name="Young S.K."/>
            <person name="Zeng Q."/>
            <person name="Gargeya S."/>
            <person name="Fitzgerald M."/>
            <person name="Abouelleil A."/>
            <person name="Alvarado L."/>
            <person name="Chapman S.B."/>
            <person name="Gainer-Dewar J."/>
            <person name="Goldberg J."/>
            <person name="Griggs A."/>
            <person name="Gujja S."/>
            <person name="Hansen M."/>
            <person name="Howarth C."/>
            <person name="Imamovic A."/>
            <person name="Ireland A."/>
            <person name="Larimer J."/>
            <person name="McCowan C."/>
            <person name="Murphy C."/>
            <person name="Pearson M."/>
            <person name="Poon T.W."/>
            <person name="Priest M."/>
            <person name="Roberts A."/>
            <person name="Saif S."/>
            <person name="Shea T."/>
            <person name="Sykes S."/>
            <person name="Wortman J."/>
            <person name="Nusbaum C."/>
            <person name="Birren B."/>
        </authorList>
    </citation>
    <scope>NUCLEOTIDE SEQUENCE [LARGE SCALE GENOMIC DNA]</scope>
    <source>
        <strain evidence="1">NJM9701</strain>
    </source>
</reference>
<dbReference type="RefSeq" id="XP_008880411.1">
    <property type="nucleotide sequence ID" value="XM_008882189.1"/>
</dbReference>
<protein>
    <recommendedName>
        <fullName evidence="2">Transposase Tc1-like domain-containing protein</fullName>
    </recommendedName>
</protein>
<dbReference type="InterPro" id="IPR036397">
    <property type="entry name" value="RNaseH_sf"/>
</dbReference>
<accession>A0A024TCG5</accession>
<dbReference type="PANTHER" id="PTHR47169">
    <property type="entry name" value="OS01G0541250 PROTEIN"/>
    <property type="match status" value="1"/>
</dbReference>